<dbReference type="GO" id="GO:0070973">
    <property type="term" value="P:protein localization to endoplasmic reticulum exit site"/>
    <property type="evidence" value="ECO:0007669"/>
    <property type="project" value="UniProtKB-UniRule"/>
</dbReference>
<organism evidence="8 9">
    <name type="scientific">Candida verbasci</name>
    <dbReference type="NCBI Taxonomy" id="1227364"/>
    <lineage>
        <taxon>Eukaryota</taxon>
        <taxon>Fungi</taxon>
        <taxon>Dikarya</taxon>
        <taxon>Ascomycota</taxon>
        <taxon>Saccharomycotina</taxon>
        <taxon>Pichiomycetes</taxon>
        <taxon>Debaryomycetaceae</taxon>
        <taxon>Candida/Lodderomyces clade</taxon>
        <taxon>Candida</taxon>
    </lineage>
</organism>
<keyword evidence="3 5" id="KW-1133">Transmembrane helix</keyword>
<keyword evidence="2 5" id="KW-0812">Transmembrane</keyword>
<feature type="region of interest" description="Disordered" evidence="6">
    <location>
        <begin position="183"/>
        <end position="231"/>
    </location>
</feature>
<evidence type="ECO:0000256" key="3">
    <source>
        <dbReference type="ARBA" id="ARBA00022989"/>
    </source>
</evidence>
<keyword evidence="5" id="KW-0813">Transport</keyword>
<keyword evidence="5" id="KW-0256">Endoplasmic reticulum</keyword>
<dbReference type="GO" id="GO:0005789">
    <property type="term" value="C:endoplasmic reticulum membrane"/>
    <property type="evidence" value="ECO:0007669"/>
    <property type="project" value="UniProtKB-SubCell"/>
</dbReference>
<evidence type="ECO:0000256" key="4">
    <source>
        <dbReference type="ARBA" id="ARBA00023136"/>
    </source>
</evidence>
<evidence type="ECO:0000259" key="7">
    <source>
        <dbReference type="Pfam" id="PF05529"/>
    </source>
</evidence>
<comment type="caution">
    <text evidence="5">Lacks conserved residue(s) required for the propagation of feature annotation.</text>
</comment>
<keyword evidence="5" id="KW-0931">ER-Golgi transport</keyword>
<evidence type="ECO:0000256" key="5">
    <source>
        <dbReference type="RuleBase" id="RU367026"/>
    </source>
</evidence>
<keyword evidence="5" id="KW-0653">Protein transport</keyword>
<evidence type="ECO:0000256" key="1">
    <source>
        <dbReference type="ARBA" id="ARBA00004141"/>
    </source>
</evidence>
<keyword evidence="4 5" id="KW-0472">Membrane</keyword>
<sequence length="231" mass="25878">MALYYNLVFGLLVLEMIFFGILSLPYPRRIRRSVLTTVSAPFRNEQFQIALKCILGFVAVLFIDSVNRVYAVTSELHSSTQAHPGSSVMNDRSEIQARRFYAQRNMYLCGFTLFLTLILTRTYSLVVELIQTKDKLDDLKQNDTSATGSTSSETEKLKAELAQKDEDLNILKNQAKSLSNDYDAATATATSNTKPVEIDTNETKDDSKIHSSGINLEKTGESGESVLKERK</sequence>
<reference evidence="8" key="1">
    <citation type="submission" date="2022-12" db="EMBL/GenBank/DDBJ databases">
        <authorList>
            <person name="Brejova B."/>
        </authorList>
    </citation>
    <scope>NUCLEOTIDE SEQUENCE</scope>
</reference>
<dbReference type="AlphaFoldDB" id="A0A9W4XFD6"/>
<dbReference type="PANTHER" id="PTHR12701:SF20">
    <property type="entry name" value="ENDOPLASMIC RETICULUM TRANSMEMBRANE PROTEIN"/>
    <property type="match status" value="1"/>
</dbReference>
<accession>A0A9W4XFD6</accession>
<name>A0A9W4XFD6_9ASCO</name>
<comment type="function">
    <text evidence="5">May play a role in anterograde transport of membrane proteins from the endoplasmic reticulum to the Golgi.</text>
</comment>
<dbReference type="Proteomes" id="UP001152885">
    <property type="component" value="Unassembled WGS sequence"/>
</dbReference>
<feature type="compositionally biased region" description="Basic and acidic residues" evidence="6">
    <location>
        <begin position="218"/>
        <end position="231"/>
    </location>
</feature>
<dbReference type="EMBL" id="CANTUO010000001">
    <property type="protein sequence ID" value="CAI5756619.1"/>
    <property type="molecule type" value="Genomic_DNA"/>
</dbReference>
<protein>
    <recommendedName>
        <fullName evidence="5">Endoplasmic reticulum transmembrane protein</fullName>
    </recommendedName>
</protein>
<comment type="similarity">
    <text evidence="5">Belongs to the BCAP29/BCAP31 family.</text>
</comment>
<evidence type="ECO:0000313" key="9">
    <source>
        <dbReference type="Proteomes" id="UP001152885"/>
    </source>
</evidence>
<evidence type="ECO:0000256" key="2">
    <source>
        <dbReference type="ARBA" id="ARBA00022692"/>
    </source>
</evidence>
<dbReference type="InterPro" id="IPR040463">
    <property type="entry name" value="BAP29/BAP31_N"/>
</dbReference>
<dbReference type="PANTHER" id="PTHR12701">
    <property type="entry name" value="BCR-ASSOCIATED PROTEIN, BAP"/>
    <property type="match status" value="1"/>
</dbReference>
<dbReference type="Pfam" id="PF05529">
    <property type="entry name" value="Bap31"/>
    <property type="match status" value="1"/>
</dbReference>
<feature type="transmembrane region" description="Helical" evidence="5">
    <location>
        <begin position="106"/>
        <end position="126"/>
    </location>
</feature>
<dbReference type="InterPro" id="IPR008417">
    <property type="entry name" value="BAP29/BAP31"/>
</dbReference>
<dbReference type="GO" id="GO:0006888">
    <property type="term" value="P:endoplasmic reticulum to Golgi vesicle-mediated transport"/>
    <property type="evidence" value="ECO:0007669"/>
    <property type="project" value="UniProtKB-UniRule"/>
</dbReference>
<comment type="caution">
    <text evidence="8">The sequence shown here is derived from an EMBL/GenBank/DDBJ whole genome shotgun (WGS) entry which is preliminary data.</text>
</comment>
<comment type="subcellular location">
    <subcellularLocation>
        <location evidence="5">Endoplasmic reticulum membrane</location>
        <topology evidence="5">Multi-pass membrane protein</topology>
    </subcellularLocation>
    <subcellularLocation>
        <location evidence="1">Membrane</location>
        <topology evidence="1">Multi-pass membrane protein</topology>
    </subcellularLocation>
</comment>
<keyword evidence="9" id="KW-1185">Reference proteome</keyword>
<feature type="domain" description="BAP29/BAP31 transmembrane" evidence="7">
    <location>
        <begin position="1"/>
        <end position="137"/>
    </location>
</feature>
<feature type="transmembrane region" description="Helical" evidence="5">
    <location>
        <begin position="6"/>
        <end position="26"/>
    </location>
</feature>
<evidence type="ECO:0000256" key="6">
    <source>
        <dbReference type="SAM" id="MobiDB-lite"/>
    </source>
</evidence>
<evidence type="ECO:0000313" key="8">
    <source>
        <dbReference type="EMBL" id="CAI5756619.1"/>
    </source>
</evidence>
<dbReference type="OrthoDB" id="435607at2759"/>
<gene>
    <name evidence="8" type="ORF">CANVERA_P1137</name>
</gene>
<dbReference type="GO" id="GO:0006886">
    <property type="term" value="P:intracellular protein transport"/>
    <property type="evidence" value="ECO:0007669"/>
    <property type="project" value="UniProtKB-UniRule"/>
</dbReference>
<proteinExistence type="inferred from homology"/>